<accession>A0ABN9M3J5</accession>
<keyword evidence="2" id="KW-1185">Reference proteome</keyword>
<name>A0ABN9M3J5_9NEOB</name>
<feature type="non-terminal residue" evidence="1">
    <location>
        <position position="101"/>
    </location>
</feature>
<protein>
    <submittedName>
        <fullName evidence="1">Uncharacterized protein</fullName>
    </submittedName>
</protein>
<gene>
    <name evidence="1" type="ORF">RIMI_LOCUS16151623</name>
</gene>
<proteinExistence type="predicted"/>
<reference evidence="1" key="1">
    <citation type="submission" date="2023-07" db="EMBL/GenBank/DDBJ databases">
        <authorList>
            <person name="Stuckert A."/>
        </authorList>
    </citation>
    <scope>NUCLEOTIDE SEQUENCE</scope>
</reference>
<organism evidence="1 2">
    <name type="scientific">Ranitomeya imitator</name>
    <name type="common">mimic poison frog</name>
    <dbReference type="NCBI Taxonomy" id="111125"/>
    <lineage>
        <taxon>Eukaryota</taxon>
        <taxon>Metazoa</taxon>
        <taxon>Chordata</taxon>
        <taxon>Craniata</taxon>
        <taxon>Vertebrata</taxon>
        <taxon>Euteleostomi</taxon>
        <taxon>Amphibia</taxon>
        <taxon>Batrachia</taxon>
        <taxon>Anura</taxon>
        <taxon>Neobatrachia</taxon>
        <taxon>Hyloidea</taxon>
        <taxon>Dendrobatidae</taxon>
        <taxon>Dendrobatinae</taxon>
        <taxon>Ranitomeya</taxon>
    </lineage>
</organism>
<dbReference type="Proteomes" id="UP001176940">
    <property type="component" value="Unassembled WGS sequence"/>
</dbReference>
<evidence type="ECO:0000313" key="2">
    <source>
        <dbReference type="Proteomes" id="UP001176940"/>
    </source>
</evidence>
<dbReference type="EMBL" id="CAUEEQ010044579">
    <property type="protein sequence ID" value="CAJ0957981.1"/>
    <property type="molecule type" value="Genomic_DNA"/>
</dbReference>
<evidence type="ECO:0000313" key="1">
    <source>
        <dbReference type="EMBL" id="CAJ0957981.1"/>
    </source>
</evidence>
<comment type="caution">
    <text evidence="1">The sequence shown here is derived from an EMBL/GenBank/DDBJ whole genome shotgun (WGS) entry which is preliminary data.</text>
</comment>
<sequence length="101" mass="11164">MDIASGSGPGPGYNLFKLSEVGNVMHLISVSHVGPVEGQQGLLFCAILRPKLEAEKAIQCLIGKMALSKKLVRYDNYKSEKVFTISLETVFKHRTNSVHYK</sequence>